<dbReference type="AlphaFoldDB" id="A0AAU9ISQ3"/>
<comment type="caution">
    <text evidence="1">The sequence shown here is derived from an EMBL/GenBank/DDBJ whole genome shotgun (WGS) entry which is preliminary data.</text>
</comment>
<keyword evidence="2" id="KW-1185">Reference proteome</keyword>
<sequence>MEDELYGIISCILKELSMKSENNAPKQKIREFIQETAAEILRSSSFETIKEVFRVVADMAGGEENNDKELLGIFSQLAAIIMKNELSSRIFEFERFRKKALRLDLT</sequence>
<accession>A0AAU9ISQ3</accession>
<evidence type="ECO:0000313" key="2">
    <source>
        <dbReference type="Proteomes" id="UP001162131"/>
    </source>
</evidence>
<reference evidence="1" key="1">
    <citation type="submission" date="2021-09" db="EMBL/GenBank/DDBJ databases">
        <authorList>
            <consortium name="AG Swart"/>
            <person name="Singh M."/>
            <person name="Singh A."/>
            <person name="Seah K."/>
            <person name="Emmerich C."/>
        </authorList>
    </citation>
    <scope>NUCLEOTIDE SEQUENCE</scope>
    <source>
        <strain evidence="1">ATCC30299</strain>
    </source>
</reference>
<dbReference type="EMBL" id="CAJZBQ010000021">
    <property type="protein sequence ID" value="CAG9318636.1"/>
    <property type="molecule type" value="Genomic_DNA"/>
</dbReference>
<name>A0AAU9ISQ3_9CILI</name>
<dbReference type="Proteomes" id="UP001162131">
    <property type="component" value="Unassembled WGS sequence"/>
</dbReference>
<protein>
    <submittedName>
        <fullName evidence="1">Uncharacterized protein</fullName>
    </submittedName>
</protein>
<gene>
    <name evidence="1" type="ORF">BSTOLATCC_MIC22008</name>
</gene>
<organism evidence="1 2">
    <name type="scientific">Blepharisma stoltei</name>
    <dbReference type="NCBI Taxonomy" id="1481888"/>
    <lineage>
        <taxon>Eukaryota</taxon>
        <taxon>Sar</taxon>
        <taxon>Alveolata</taxon>
        <taxon>Ciliophora</taxon>
        <taxon>Postciliodesmatophora</taxon>
        <taxon>Heterotrichea</taxon>
        <taxon>Heterotrichida</taxon>
        <taxon>Blepharismidae</taxon>
        <taxon>Blepharisma</taxon>
    </lineage>
</organism>
<evidence type="ECO:0000313" key="1">
    <source>
        <dbReference type="EMBL" id="CAG9318636.1"/>
    </source>
</evidence>
<proteinExistence type="predicted"/>